<sequence>MFNIFDTKFATASAGKVFFAVAILKLIEEGRLSFQDTIGDLLDFDLNHIDSMITVEQLLNHTSGIPDYCDESVITYYSDLWRD</sequence>
<evidence type="ECO:0000256" key="2">
    <source>
        <dbReference type="ARBA" id="ARBA00023136"/>
    </source>
</evidence>
<dbReference type="Pfam" id="PF00144">
    <property type="entry name" value="Beta-lactamase"/>
    <property type="match status" value="1"/>
</dbReference>
<dbReference type="PANTHER" id="PTHR46825:SF11">
    <property type="entry name" value="PENICILLIN-BINDING PROTEIN 4"/>
    <property type="match status" value="1"/>
</dbReference>
<dbReference type="Proteomes" id="UP001163115">
    <property type="component" value="Chromosome"/>
</dbReference>
<dbReference type="RefSeq" id="WP_268114747.1">
    <property type="nucleotide sequence ID" value="NZ_CP113524.1"/>
</dbReference>
<dbReference type="EMBL" id="CP113524">
    <property type="protein sequence ID" value="WAJ23246.1"/>
    <property type="molecule type" value="Genomic_DNA"/>
</dbReference>
<dbReference type="PANTHER" id="PTHR46825">
    <property type="entry name" value="D-ALANYL-D-ALANINE-CARBOXYPEPTIDASE/ENDOPEPTIDASE AMPH"/>
    <property type="match status" value="1"/>
</dbReference>
<dbReference type="Gene3D" id="3.40.710.10">
    <property type="entry name" value="DD-peptidase/beta-lactamase superfamily"/>
    <property type="match status" value="1"/>
</dbReference>
<comment type="subcellular location">
    <subcellularLocation>
        <location evidence="1">Membrane</location>
    </subcellularLocation>
</comment>
<evidence type="ECO:0000313" key="4">
    <source>
        <dbReference type="EMBL" id="WAJ23246.1"/>
    </source>
</evidence>
<reference evidence="4" key="1">
    <citation type="submission" date="2022-11" db="EMBL/GenBank/DDBJ databases">
        <title>Lacrimispora xylanolytica sy1, complete genome.</title>
        <authorList>
            <person name="Choi S."/>
        </authorList>
    </citation>
    <scope>NUCLEOTIDE SEQUENCE</scope>
    <source>
        <strain evidence="4">Sy1</strain>
    </source>
</reference>
<keyword evidence="4" id="KW-0378">Hydrolase</keyword>
<keyword evidence="5" id="KW-1185">Reference proteome</keyword>
<organism evidence="4 5">
    <name type="scientific">Lacrimispora xylanolytica</name>
    <dbReference type="NCBI Taxonomy" id="29375"/>
    <lineage>
        <taxon>Bacteria</taxon>
        <taxon>Bacillati</taxon>
        <taxon>Bacillota</taxon>
        <taxon>Clostridia</taxon>
        <taxon>Lachnospirales</taxon>
        <taxon>Lachnospiraceae</taxon>
        <taxon>Lacrimispora</taxon>
    </lineage>
</organism>
<evidence type="ECO:0000313" key="5">
    <source>
        <dbReference type="Proteomes" id="UP001163115"/>
    </source>
</evidence>
<dbReference type="InterPro" id="IPR001466">
    <property type="entry name" value="Beta-lactam-related"/>
</dbReference>
<dbReference type="InterPro" id="IPR012338">
    <property type="entry name" value="Beta-lactam/transpept-like"/>
</dbReference>
<proteinExistence type="predicted"/>
<dbReference type="GO" id="GO:0016787">
    <property type="term" value="F:hydrolase activity"/>
    <property type="evidence" value="ECO:0007669"/>
    <property type="project" value="UniProtKB-KW"/>
</dbReference>
<name>A0ABY7A9L4_9FIRM</name>
<evidence type="ECO:0000259" key="3">
    <source>
        <dbReference type="Pfam" id="PF00144"/>
    </source>
</evidence>
<dbReference type="InterPro" id="IPR050491">
    <property type="entry name" value="AmpC-like"/>
</dbReference>
<feature type="domain" description="Beta-lactamase-related" evidence="3">
    <location>
        <begin position="6"/>
        <end position="71"/>
    </location>
</feature>
<keyword evidence="2" id="KW-0472">Membrane</keyword>
<gene>
    <name evidence="4" type="ORF">OW255_17010</name>
</gene>
<evidence type="ECO:0000256" key="1">
    <source>
        <dbReference type="ARBA" id="ARBA00004370"/>
    </source>
</evidence>
<protein>
    <submittedName>
        <fullName evidence="4">Serine hydrolase</fullName>
    </submittedName>
</protein>
<dbReference type="SUPFAM" id="SSF56601">
    <property type="entry name" value="beta-lactamase/transpeptidase-like"/>
    <property type="match status" value="1"/>
</dbReference>
<accession>A0ABY7A9L4</accession>